<dbReference type="InterPro" id="IPR005146">
    <property type="entry name" value="B3/B4_tRNA-bd"/>
</dbReference>
<keyword evidence="7 15" id="KW-0479">Metal-binding</keyword>
<dbReference type="InterPro" id="IPR036690">
    <property type="entry name" value="Fdx_antiC-bd_sf"/>
</dbReference>
<feature type="binding site" evidence="15">
    <location>
        <position position="454"/>
    </location>
    <ligand>
        <name>Mg(2+)</name>
        <dbReference type="ChEBI" id="CHEBI:18420"/>
        <note>shared with alpha subunit</note>
    </ligand>
</feature>
<comment type="cofactor">
    <cofactor evidence="15">
        <name>Mg(2+)</name>
        <dbReference type="ChEBI" id="CHEBI:18420"/>
    </cofactor>
    <text evidence="15">Binds 2 magnesium ions per tetramer.</text>
</comment>
<protein>
    <recommendedName>
        <fullName evidence="15">Phenylalanine--tRNA ligase beta subunit</fullName>
        <ecNumber evidence="15">6.1.1.20</ecNumber>
    </recommendedName>
    <alternativeName>
        <fullName evidence="15">Phenylalanyl-tRNA synthetase beta subunit</fullName>
        <shortName evidence="15">PheRS</shortName>
    </alternativeName>
</protein>
<keyword evidence="9 15" id="KW-0067">ATP-binding</keyword>
<gene>
    <name evidence="15" type="primary">pheT</name>
    <name evidence="20" type="ORF">GR167_12295</name>
</gene>
<evidence type="ECO:0000256" key="4">
    <source>
        <dbReference type="ARBA" id="ARBA00022490"/>
    </source>
</evidence>
<dbReference type="InterPro" id="IPR002547">
    <property type="entry name" value="tRNA-bd_dom"/>
</dbReference>
<dbReference type="Gene3D" id="3.30.70.380">
    <property type="entry name" value="Ferrodoxin-fold anticodon-binding domain"/>
    <property type="match status" value="1"/>
</dbReference>
<dbReference type="PANTHER" id="PTHR10947">
    <property type="entry name" value="PHENYLALANYL-TRNA SYNTHETASE BETA CHAIN AND LEUCINE-RICH REPEAT-CONTAINING PROTEIN 47"/>
    <property type="match status" value="1"/>
</dbReference>
<evidence type="ECO:0000256" key="3">
    <source>
        <dbReference type="ARBA" id="ARBA00011209"/>
    </source>
</evidence>
<dbReference type="GO" id="GO:0006432">
    <property type="term" value="P:phenylalanyl-tRNA aminoacylation"/>
    <property type="evidence" value="ECO:0007669"/>
    <property type="project" value="UniProtKB-UniRule"/>
</dbReference>
<comment type="subunit">
    <text evidence="3 15">Tetramer of two alpha and two beta subunits.</text>
</comment>
<evidence type="ECO:0000256" key="7">
    <source>
        <dbReference type="ARBA" id="ARBA00022723"/>
    </source>
</evidence>
<dbReference type="CDD" id="cd02796">
    <property type="entry name" value="tRNA_bind_bactPheRS"/>
    <property type="match status" value="1"/>
</dbReference>
<dbReference type="InterPro" id="IPR020825">
    <property type="entry name" value="Phe-tRNA_synthase-like_B3/B4"/>
</dbReference>
<name>A0A6L8LJ79_9RHOB</name>
<dbReference type="Pfam" id="PF01588">
    <property type="entry name" value="tRNA_bind"/>
    <property type="match status" value="1"/>
</dbReference>
<comment type="caution">
    <text evidence="20">The sequence shown here is derived from an EMBL/GenBank/DDBJ whole genome shotgun (WGS) entry which is preliminary data.</text>
</comment>
<dbReference type="SUPFAM" id="SSF56037">
    <property type="entry name" value="PheT/TilS domain"/>
    <property type="match status" value="1"/>
</dbReference>
<evidence type="ECO:0000256" key="12">
    <source>
        <dbReference type="ARBA" id="ARBA00022917"/>
    </source>
</evidence>
<dbReference type="Gene3D" id="3.30.930.10">
    <property type="entry name" value="Bira Bifunctional Protein, Domain 2"/>
    <property type="match status" value="1"/>
</dbReference>
<dbReference type="InterPro" id="IPR005121">
    <property type="entry name" value="Fdx_antiC-bd"/>
</dbReference>
<keyword evidence="6 15" id="KW-0436">Ligase</keyword>
<dbReference type="InterPro" id="IPR045060">
    <property type="entry name" value="Phe-tRNA-ligase_IIc_bsu"/>
</dbReference>
<dbReference type="NCBIfam" id="TIGR00472">
    <property type="entry name" value="pheT_bact"/>
    <property type="match status" value="1"/>
</dbReference>
<dbReference type="EC" id="6.1.1.20" evidence="15"/>
<accession>A0A6L8LJ79</accession>
<dbReference type="Pfam" id="PF03483">
    <property type="entry name" value="B3_4"/>
    <property type="match status" value="1"/>
</dbReference>
<feature type="domain" description="B5" evidence="19">
    <location>
        <begin position="405"/>
        <end position="476"/>
    </location>
</feature>
<reference evidence="20 21" key="1">
    <citation type="submission" date="2020-01" db="EMBL/GenBank/DDBJ databases">
        <authorList>
            <person name="Chen S."/>
        </authorList>
    </citation>
    <scope>NUCLEOTIDE SEQUENCE [LARGE SCALE GENOMIC DNA]</scope>
    <source>
        <strain evidence="20 21">GS-10</strain>
    </source>
</reference>
<evidence type="ECO:0000259" key="17">
    <source>
        <dbReference type="PROSITE" id="PS50886"/>
    </source>
</evidence>
<feature type="binding site" evidence="15">
    <location>
        <position position="464"/>
    </location>
    <ligand>
        <name>Mg(2+)</name>
        <dbReference type="ChEBI" id="CHEBI:18420"/>
        <note>shared with alpha subunit</note>
    </ligand>
</feature>
<evidence type="ECO:0000256" key="15">
    <source>
        <dbReference type="HAMAP-Rule" id="MF_00283"/>
    </source>
</evidence>
<keyword evidence="21" id="KW-1185">Reference proteome</keyword>
<dbReference type="PROSITE" id="PS51447">
    <property type="entry name" value="FDX_ACB"/>
    <property type="match status" value="1"/>
</dbReference>
<evidence type="ECO:0000256" key="10">
    <source>
        <dbReference type="ARBA" id="ARBA00022842"/>
    </source>
</evidence>
<keyword evidence="5 16" id="KW-0820">tRNA-binding</keyword>
<dbReference type="InterPro" id="IPR005147">
    <property type="entry name" value="tRNA_synthase_B5-dom"/>
</dbReference>
<evidence type="ECO:0000256" key="11">
    <source>
        <dbReference type="ARBA" id="ARBA00022884"/>
    </source>
</evidence>
<comment type="subcellular location">
    <subcellularLocation>
        <location evidence="1 15">Cytoplasm</location>
    </subcellularLocation>
</comment>
<evidence type="ECO:0000259" key="18">
    <source>
        <dbReference type="PROSITE" id="PS51447"/>
    </source>
</evidence>
<dbReference type="InterPro" id="IPR004532">
    <property type="entry name" value="Phe-tRNA-ligase_IIc_bsu_bact"/>
</dbReference>
<evidence type="ECO:0000256" key="6">
    <source>
        <dbReference type="ARBA" id="ARBA00022598"/>
    </source>
</evidence>
<dbReference type="Gene3D" id="3.30.56.10">
    <property type="match status" value="2"/>
</dbReference>
<organism evidence="20 21">
    <name type="scientific">Thalassovita mangrovi</name>
    <dbReference type="NCBI Taxonomy" id="2692236"/>
    <lineage>
        <taxon>Bacteria</taxon>
        <taxon>Pseudomonadati</taxon>
        <taxon>Pseudomonadota</taxon>
        <taxon>Alphaproteobacteria</taxon>
        <taxon>Rhodobacterales</taxon>
        <taxon>Roseobacteraceae</taxon>
        <taxon>Thalassovita</taxon>
    </lineage>
</organism>
<dbReference type="InterPro" id="IPR012340">
    <property type="entry name" value="NA-bd_OB-fold"/>
</dbReference>
<evidence type="ECO:0000256" key="5">
    <source>
        <dbReference type="ARBA" id="ARBA00022555"/>
    </source>
</evidence>
<dbReference type="InterPro" id="IPR041616">
    <property type="entry name" value="PheRS_beta_core"/>
</dbReference>
<dbReference type="CDD" id="cd00769">
    <property type="entry name" value="PheRS_beta_core"/>
    <property type="match status" value="1"/>
</dbReference>
<evidence type="ECO:0000256" key="9">
    <source>
        <dbReference type="ARBA" id="ARBA00022840"/>
    </source>
</evidence>
<dbReference type="PANTHER" id="PTHR10947:SF0">
    <property type="entry name" value="PHENYLALANINE--TRNA LIGASE BETA SUBUNIT"/>
    <property type="match status" value="1"/>
</dbReference>
<evidence type="ECO:0000259" key="19">
    <source>
        <dbReference type="PROSITE" id="PS51483"/>
    </source>
</evidence>
<keyword evidence="12 15" id="KW-0648">Protein biosynthesis</keyword>
<evidence type="ECO:0000256" key="2">
    <source>
        <dbReference type="ARBA" id="ARBA00008653"/>
    </source>
</evidence>
<evidence type="ECO:0000256" key="13">
    <source>
        <dbReference type="ARBA" id="ARBA00023146"/>
    </source>
</evidence>
<dbReference type="PROSITE" id="PS51483">
    <property type="entry name" value="B5"/>
    <property type="match status" value="1"/>
</dbReference>
<evidence type="ECO:0000256" key="16">
    <source>
        <dbReference type="PROSITE-ProRule" id="PRU00209"/>
    </source>
</evidence>
<evidence type="ECO:0000256" key="1">
    <source>
        <dbReference type="ARBA" id="ARBA00004496"/>
    </source>
</evidence>
<dbReference type="SMART" id="SM00874">
    <property type="entry name" value="B5"/>
    <property type="match status" value="1"/>
</dbReference>
<dbReference type="Pfam" id="PF03484">
    <property type="entry name" value="B5"/>
    <property type="match status" value="1"/>
</dbReference>
<feature type="domain" description="TRNA-binding" evidence="17">
    <location>
        <begin position="39"/>
        <end position="147"/>
    </location>
</feature>
<dbReference type="SUPFAM" id="SSF50249">
    <property type="entry name" value="Nucleic acid-binding proteins"/>
    <property type="match status" value="1"/>
</dbReference>
<keyword evidence="4 15" id="KW-0963">Cytoplasm</keyword>
<dbReference type="Pfam" id="PF17759">
    <property type="entry name" value="tRNA_synthFbeta"/>
    <property type="match status" value="1"/>
</dbReference>
<evidence type="ECO:0000313" key="21">
    <source>
        <dbReference type="Proteomes" id="UP000479043"/>
    </source>
</evidence>
<comment type="similarity">
    <text evidence="2 15">Belongs to the phenylalanyl-tRNA synthetase beta subunit family. Type 1 subfamily.</text>
</comment>
<keyword evidence="13 15" id="KW-0030">Aminoacyl-tRNA synthetase</keyword>
<evidence type="ECO:0000313" key="20">
    <source>
        <dbReference type="EMBL" id="MYM56088.1"/>
    </source>
</evidence>
<feature type="domain" description="FDX-ACB" evidence="18">
    <location>
        <begin position="705"/>
        <end position="798"/>
    </location>
</feature>
<dbReference type="InterPro" id="IPR045864">
    <property type="entry name" value="aa-tRNA-synth_II/BPL/LPL"/>
</dbReference>
<keyword evidence="11 16" id="KW-0694">RNA-binding</keyword>
<dbReference type="SMART" id="SM00873">
    <property type="entry name" value="B3_4"/>
    <property type="match status" value="1"/>
</dbReference>
<keyword evidence="8 15" id="KW-0547">Nucleotide-binding</keyword>
<dbReference type="InterPro" id="IPR033714">
    <property type="entry name" value="tRNA_bind_bactPheRS"/>
</dbReference>
<dbReference type="Proteomes" id="UP000479043">
    <property type="component" value="Unassembled WGS sequence"/>
</dbReference>
<dbReference type="Gene3D" id="2.40.50.140">
    <property type="entry name" value="Nucleic acid-binding proteins"/>
    <property type="match status" value="1"/>
</dbReference>
<dbReference type="GO" id="GO:0005524">
    <property type="term" value="F:ATP binding"/>
    <property type="evidence" value="ECO:0007669"/>
    <property type="project" value="UniProtKB-UniRule"/>
</dbReference>
<dbReference type="EMBL" id="WWEN01000005">
    <property type="protein sequence ID" value="MYM56088.1"/>
    <property type="molecule type" value="Genomic_DNA"/>
</dbReference>
<dbReference type="RefSeq" id="WP_160973892.1">
    <property type="nucleotide sequence ID" value="NZ_WWEN01000005.1"/>
</dbReference>
<dbReference type="GO" id="GO:0000287">
    <property type="term" value="F:magnesium ion binding"/>
    <property type="evidence" value="ECO:0007669"/>
    <property type="project" value="UniProtKB-UniRule"/>
</dbReference>
<proteinExistence type="inferred from homology"/>
<sequence length="799" mass="86253">MKFTLSWLKEHLETEASLDEILYALTDLGLEVEGVEDPASKLASFTLAKVKHAEQHPDADRLRVCTVETDEGDKQIVCGAPNAREGITVVLCKPGDYVPGIDVTLSVGNIRGVESHGMMASERELELSDEHNGIIELPSGEVGEKFTDWLAANDPAKVDPVIEIAITPNRQDALGVRGIARDLAARGLGEMKPVDEPRVEGQFPSPITVTIDDDAATDGCEVFAGRLIKGVKNGPSPEWLQQRLKAIGLRPISALVDVTNFFTYDRNRPLHVFDADKVQGNLRVHRAKAGDTLIGLDDKEYTFPEGAVVISDDNGIESIGGIMGGLATGCTEETVNVFLEAAIWDAIQIAKTGRALKINSDARYRNERGIDPAYNMQAIEDATQMILDLCGGEPSNVIVTGTVPNTDRAYKLDAARVQSLVGMEIPESEQRQTLTRLGFRMEGNMAHVPSWRPDVQGPADLVEEVARVASLTKLEPIPLARPTVSVPKPTQTPLQRRETIARRTAAALGYNECVTYSFIDRKSAELFGGGSDATMLDNPISSEMSHMRPDLLPGLLQAAARNQARGFHDLALFECGPAFMGGEPGEQRLQITGLLIGRTGPKDVHGASRAVDVYDAKADAEAVLAAIGAPAKAQIFRNGEAWWHPGRHGQVCLGPKKVLGVFGELHPKVLAEMDVKGPAVAFTVWPEEVPMPKKKSATRPALELRDLQAVERDFAFVVDDTVEALTLVNAAAGADKALIEDVRVFDQFIGGSLGEGKKSIAITVRLQPTEKTLKEKDIEAVAAKIVEKVSKATGGTLRG</sequence>
<dbReference type="AlphaFoldDB" id="A0A6L8LJ79"/>
<dbReference type="Gene3D" id="3.50.40.10">
    <property type="entry name" value="Phenylalanyl-trna Synthetase, Chain B, domain 3"/>
    <property type="match status" value="1"/>
</dbReference>
<dbReference type="SUPFAM" id="SSF55681">
    <property type="entry name" value="Class II aaRS and biotin synthetases"/>
    <property type="match status" value="1"/>
</dbReference>
<dbReference type="GO" id="GO:0004826">
    <property type="term" value="F:phenylalanine-tRNA ligase activity"/>
    <property type="evidence" value="ECO:0007669"/>
    <property type="project" value="UniProtKB-UniRule"/>
</dbReference>
<dbReference type="PROSITE" id="PS50886">
    <property type="entry name" value="TRBD"/>
    <property type="match status" value="1"/>
</dbReference>
<keyword evidence="10 15" id="KW-0460">Magnesium</keyword>
<comment type="catalytic activity">
    <reaction evidence="14 15">
        <text>tRNA(Phe) + L-phenylalanine + ATP = L-phenylalanyl-tRNA(Phe) + AMP + diphosphate + H(+)</text>
        <dbReference type="Rhea" id="RHEA:19413"/>
        <dbReference type="Rhea" id="RHEA-COMP:9668"/>
        <dbReference type="Rhea" id="RHEA-COMP:9699"/>
        <dbReference type="ChEBI" id="CHEBI:15378"/>
        <dbReference type="ChEBI" id="CHEBI:30616"/>
        <dbReference type="ChEBI" id="CHEBI:33019"/>
        <dbReference type="ChEBI" id="CHEBI:58095"/>
        <dbReference type="ChEBI" id="CHEBI:78442"/>
        <dbReference type="ChEBI" id="CHEBI:78531"/>
        <dbReference type="ChEBI" id="CHEBI:456215"/>
        <dbReference type="EC" id="6.1.1.20"/>
    </reaction>
</comment>
<dbReference type="SUPFAM" id="SSF46955">
    <property type="entry name" value="Putative DNA-binding domain"/>
    <property type="match status" value="1"/>
</dbReference>
<feature type="binding site" evidence="15">
    <location>
        <position position="463"/>
    </location>
    <ligand>
        <name>Mg(2+)</name>
        <dbReference type="ChEBI" id="CHEBI:18420"/>
        <note>shared with alpha subunit</note>
    </ligand>
</feature>
<evidence type="ECO:0000256" key="8">
    <source>
        <dbReference type="ARBA" id="ARBA00022741"/>
    </source>
</evidence>
<dbReference type="InterPro" id="IPR009061">
    <property type="entry name" value="DNA-bd_dom_put_sf"/>
</dbReference>
<dbReference type="SMART" id="SM00896">
    <property type="entry name" value="FDX-ACB"/>
    <property type="match status" value="1"/>
</dbReference>
<feature type="binding site" evidence="15">
    <location>
        <position position="460"/>
    </location>
    <ligand>
        <name>Mg(2+)</name>
        <dbReference type="ChEBI" id="CHEBI:18420"/>
        <note>shared with alpha subunit</note>
    </ligand>
</feature>
<dbReference type="SUPFAM" id="SSF54991">
    <property type="entry name" value="Anticodon-binding domain of PheRS"/>
    <property type="match status" value="1"/>
</dbReference>
<evidence type="ECO:0000256" key="14">
    <source>
        <dbReference type="ARBA" id="ARBA00049255"/>
    </source>
</evidence>
<dbReference type="HAMAP" id="MF_00283">
    <property type="entry name" value="Phe_tRNA_synth_beta1"/>
    <property type="match status" value="1"/>
</dbReference>
<dbReference type="Pfam" id="PF03147">
    <property type="entry name" value="FDX-ACB"/>
    <property type="match status" value="1"/>
</dbReference>
<dbReference type="GO" id="GO:0000049">
    <property type="term" value="F:tRNA binding"/>
    <property type="evidence" value="ECO:0007669"/>
    <property type="project" value="UniProtKB-UniRule"/>
</dbReference>
<dbReference type="GO" id="GO:0009328">
    <property type="term" value="C:phenylalanine-tRNA ligase complex"/>
    <property type="evidence" value="ECO:0007669"/>
    <property type="project" value="TreeGrafter"/>
</dbReference>